<proteinExistence type="predicted"/>
<dbReference type="EMBL" id="AP026867">
    <property type="protein sequence ID" value="BDS10319.1"/>
    <property type="molecule type" value="Genomic_DNA"/>
</dbReference>
<evidence type="ECO:0000313" key="2">
    <source>
        <dbReference type="Proteomes" id="UP001060919"/>
    </source>
</evidence>
<dbReference type="KEGG" id="aup:AsAng_0010270"/>
<organism evidence="1 2">
    <name type="scientific">Aureispira anguillae</name>
    <dbReference type="NCBI Taxonomy" id="2864201"/>
    <lineage>
        <taxon>Bacteria</taxon>
        <taxon>Pseudomonadati</taxon>
        <taxon>Bacteroidota</taxon>
        <taxon>Saprospiria</taxon>
        <taxon>Saprospirales</taxon>
        <taxon>Saprospiraceae</taxon>
        <taxon>Aureispira</taxon>
    </lineage>
</organism>
<reference evidence="1" key="1">
    <citation type="submission" date="2022-09" db="EMBL/GenBank/DDBJ databases">
        <title>Aureispira anguillicida sp. nov., isolated from Leptocephalus of Japanese eel Anguilla japonica.</title>
        <authorList>
            <person name="Yuasa K."/>
            <person name="Mekata T."/>
            <person name="Ikunari K."/>
        </authorList>
    </citation>
    <scope>NUCLEOTIDE SEQUENCE</scope>
    <source>
        <strain evidence="1">EL160426</strain>
    </source>
</reference>
<gene>
    <name evidence="1" type="ORF">AsAng_0010270</name>
</gene>
<sequence length="41" mass="4877">MFNNGLIVLNRSYLSPNLTLVIGIFYRRNFYLFLLNCSFTK</sequence>
<protein>
    <submittedName>
        <fullName evidence="1">Uncharacterized protein</fullName>
    </submittedName>
</protein>
<accession>A0A915YC17</accession>
<dbReference type="Proteomes" id="UP001060919">
    <property type="component" value="Chromosome"/>
</dbReference>
<dbReference type="AlphaFoldDB" id="A0A915YC17"/>
<name>A0A915YC17_9BACT</name>
<evidence type="ECO:0000313" key="1">
    <source>
        <dbReference type="EMBL" id="BDS10319.1"/>
    </source>
</evidence>
<keyword evidence="2" id="KW-1185">Reference proteome</keyword>